<proteinExistence type="predicted"/>
<organism evidence="1 2">
    <name type="scientific">Mycobacterium colombiense</name>
    <dbReference type="NCBI Taxonomy" id="339268"/>
    <lineage>
        <taxon>Bacteria</taxon>
        <taxon>Bacillati</taxon>
        <taxon>Actinomycetota</taxon>
        <taxon>Actinomycetes</taxon>
        <taxon>Mycobacteriales</taxon>
        <taxon>Mycobacteriaceae</taxon>
        <taxon>Mycobacterium</taxon>
        <taxon>Mycobacterium avium complex (MAC)</taxon>
    </lineage>
</organism>
<comment type="caution">
    <text evidence="1">The sequence shown here is derived from an EMBL/GenBank/DDBJ whole genome shotgun (WGS) entry which is preliminary data.</text>
</comment>
<gene>
    <name evidence="1" type="ORF">A5760_23960</name>
</gene>
<evidence type="ECO:0000313" key="1">
    <source>
        <dbReference type="EMBL" id="OBB88503.1"/>
    </source>
</evidence>
<accession>A0A1A0VZ40</accession>
<evidence type="ECO:0000313" key="2">
    <source>
        <dbReference type="Proteomes" id="UP000091914"/>
    </source>
</evidence>
<name>A0A1A0VZ40_9MYCO</name>
<dbReference type="EMBL" id="LZSX01000008">
    <property type="protein sequence ID" value="OBB88503.1"/>
    <property type="molecule type" value="Genomic_DNA"/>
</dbReference>
<dbReference type="RefSeq" id="WP_064877318.1">
    <property type="nucleotide sequence ID" value="NZ_LZSX01000008.1"/>
</dbReference>
<sequence length="63" mass="6568">MPLNNGGHRALDTRHFAEIGDQAPGMSAVTAFTALSVRAASTTVAPSLANRRAAAVPMPRLPR</sequence>
<dbReference type="Proteomes" id="UP000091914">
    <property type="component" value="Unassembled WGS sequence"/>
</dbReference>
<protein>
    <submittedName>
        <fullName evidence="1">Uncharacterized protein</fullName>
    </submittedName>
</protein>
<dbReference type="AlphaFoldDB" id="A0A1A0VZ40"/>
<reference evidence="1 2" key="1">
    <citation type="submission" date="2016-06" db="EMBL/GenBank/DDBJ databases">
        <authorList>
            <person name="Kjaerup R.B."/>
            <person name="Dalgaard T.S."/>
            <person name="Juul-Madsen H.R."/>
        </authorList>
    </citation>
    <scope>NUCLEOTIDE SEQUENCE [LARGE SCALE GENOMIC DNA]</scope>
    <source>
        <strain evidence="1 2">852002-51834_SCH5396731</strain>
    </source>
</reference>